<dbReference type="InterPro" id="IPR044005">
    <property type="entry name" value="DZR_2"/>
</dbReference>
<gene>
    <name evidence="4" type="ORF">XD73_1429</name>
</gene>
<evidence type="ECO:0000259" key="2">
    <source>
        <dbReference type="Pfam" id="PF00156"/>
    </source>
</evidence>
<feature type="domain" description="Phosphoribosyltransferase" evidence="2">
    <location>
        <begin position="138"/>
        <end position="235"/>
    </location>
</feature>
<dbReference type="InterPro" id="IPR051910">
    <property type="entry name" value="ComF/GntX_DNA_util-trans"/>
</dbReference>
<evidence type="ECO:0000256" key="1">
    <source>
        <dbReference type="ARBA" id="ARBA00008007"/>
    </source>
</evidence>
<dbReference type="Pfam" id="PF00156">
    <property type="entry name" value="Pribosyltran"/>
    <property type="match status" value="1"/>
</dbReference>
<dbReference type="InterPro" id="IPR029057">
    <property type="entry name" value="PRTase-like"/>
</dbReference>
<accession>A0A101FWH5</accession>
<reference evidence="4 5" key="1">
    <citation type="journal article" date="2015" name="MBio">
        <title>Genome-Resolved Metagenomic Analysis Reveals Roles for Candidate Phyla and Other Microbial Community Members in Biogeochemical Transformations in Oil Reservoirs.</title>
        <authorList>
            <person name="Hu P."/>
            <person name="Tom L."/>
            <person name="Singh A."/>
            <person name="Thomas B.C."/>
            <person name="Baker B.J."/>
            <person name="Piceno Y.M."/>
            <person name="Andersen G.L."/>
            <person name="Banfield J.F."/>
        </authorList>
    </citation>
    <scope>NUCLEOTIDE SEQUENCE [LARGE SCALE GENOMIC DNA]</scope>
    <source>
        <strain evidence="4">46_16</strain>
    </source>
</reference>
<dbReference type="GO" id="GO:0016757">
    <property type="term" value="F:glycosyltransferase activity"/>
    <property type="evidence" value="ECO:0007669"/>
    <property type="project" value="UniProtKB-KW"/>
</dbReference>
<proteinExistence type="inferred from homology"/>
<dbReference type="InterPro" id="IPR000836">
    <property type="entry name" value="PRTase_dom"/>
</dbReference>
<dbReference type="AlphaFoldDB" id="A0A101FWH5"/>
<sequence>MLKNQIATRLFRGFWAVLDWVYPPSCAVCGKPGYALCLNCSNEILFISGKVCSFCGVPIHGNRNICQECCEHLPAYDGMRNVAFYGGVIRECVHALKYQNNQSLGRIFSDLMLPVVLNAGWHVDIVIPVPLSRERYKERGYNQAAAIARPLALGLEKPFVPFGLAQIRDTKSQVGLTGEQRRQNVVGAFEAIPELVNGKNILLVDDVMTTGSTMESCAKALKRAGADKVYCITIARFLRLNN</sequence>
<comment type="similarity">
    <text evidence="1">Belongs to the ComF/GntX family.</text>
</comment>
<dbReference type="Gene3D" id="3.40.50.2020">
    <property type="match status" value="1"/>
</dbReference>
<protein>
    <submittedName>
        <fullName evidence="4">Putative phosphoribosyltransferase</fullName>
    </submittedName>
</protein>
<evidence type="ECO:0000313" key="5">
    <source>
        <dbReference type="Proteomes" id="UP000064249"/>
    </source>
</evidence>
<evidence type="ECO:0000259" key="3">
    <source>
        <dbReference type="Pfam" id="PF18912"/>
    </source>
</evidence>
<name>A0A101FWH5_9CHLR</name>
<dbReference type="PANTHER" id="PTHR47505">
    <property type="entry name" value="DNA UTILIZATION PROTEIN YHGH"/>
    <property type="match status" value="1"/>
</dbReference>
<dbReference type="EMBL" id="LGFU01000185">
    <property type="protein sequence ID" value="KUK45695.1"/>
    <property type="molecule type" value="Genomic_DNA"/>
</dbReference>
<dbReference type="PATRIC" id="fig|167964.4.peg.67"/>
<dbReference type="Pfam" id="PF18912">
    <property type="entry name" value="DZR_2"/>
    <property type="match status" value="1"/>
</dbReference>
<dbReference type="CDD" id="cd06223">
    <property type="entry name" value="PRTases_typeI"/>
    <property type="match status" value="1"/>
</dbReference>
<keyword evidence="4" id="KW-0328">Glycosyltransferase</keyword>
<dbReference type="SUPFAM" id="SSF53271">
    <property type="entry name" value="PRTase-like"/>
    <property type="match status" value="1"/>
</dbReference>
<dbReference type="Proteomes" id="UP000064249">
    <property type="component" value="Unassembled WGS sequence"/>
</dbReference>
<comment type="caution">
    <text evidence="4">The sequence shown here is derived from an EMBL/GenBank/DDBJ whole genome shotgun (WGS) entry which is preliminary data.</text>
</comment>
<feature type="domain" description="Double zinc ribbon" evidence="3">
    <location>
        <begin position="17"/>
        <end position="69"/>
    </location>
</feature>
<dbReference type="PANTHER" id="PTHR47505:SF1">
    <property type="entry name" value="DNA UTILIZATION PROTEIN YHGH"/>
    <property type="match status" value="1"/>
</dbReference>
<evidence type="ECO:0000313" key="4">
    <source>
        <dbReference type="EMBL" id="KUK45695.1"/>
    </source>
</evidence>
<keyword evidence="4" id="KW-0808">Transferase</keyword>
<organism evidence="4 5">
    <name type="scientific">Anaerolinea thermophila</name>
    <dbReference type="NCBI Taxonomy" id="167964"/>
    <lineage>
        <taxon>Bacteria</taxon>
        <taxon>Bacillati</taxon>
        <taxon>Chloroflexota</taxon>
        <taxon>Anaerolineae</taxon>
        <taxon>Anaerolineales</taxon>
        <taxon>Anaerolineaceae</taxon>
        <taxon>Anaerolinea</taxon>
    </lineage>
</organism>